<keyword evidence="1 7" id="KW-1003">Cell membrane</keyword>
<name>A0A8J8GFD4_9BACI</name>
<evidence type="ECO:0000256" key="8">
    <source>
        <dbReference type="NCBIfam" id="TIGR02209"/>
    </source>
</evidence>
<dbReference type="GO" id="GO:0032153">
    <property type="term" value="C:cell division site"/>
    <property type="evidence" value="ECO:0007669"/>
    <property type="project" value="UniProtKB-UniRule"/>
</dbReference>
<feature type="transmembrane region" description="Helical" evidence="7">
    <location>
        <begin position="36"/>
        <end position="53"/>
    </location>
</feature>
<evidence type="ECO:0000256" key="5">
    <source>
        <dbReference type="ARBA" id="ARBA00023136"/>
    </source>
</evidence>
<organism evidence="9 10">
    <name type="scientific">Calidifontibacillus erzurumensis</name>
    <dbReference type="NCBI Taxonomy" id="2741433"/>
    <lineage>
        <taxon>Bacteria</taxon>
        <taxon>Bacillati</taxon>
        <taxon>Bacillota</taxon>
        <taxon>Bacilli</taxon>
        <taxon>Bacillales</taxon>
        <taxon>Bacillaceae</taxon>
        <taxon>Calidifontibacillus/Schinkia group</taxon>
        <taxon>Calidifontibacillus</taxon>
    </lineage>
</organism>
<dbReference type="GO" id="GO:0005886">
    <property type="term" value="C:plasma membrane"/>
    <property type="evidence" value="ECO:0007669"/>
    <property type="project" value="UniProtKB-SubCell"/>
</dbReference>
<dbReference type="NCBIfam" id="TIGR02209">
    <property type="entry name" value="ftsL_broad"/>
    <property type="match status" value="1"/>
</dbReference>
<dbReference type="Proteomes" id="UP000625804">
    <property type="component" value="Unassembled WGS sequence"/>
</dbReference>
<keyword evidence="10" id="KW-1185">Reference proteome</keyword>
<dbReference type="InterPro" id="IPR011922">
    <property type="entry name" value="Cell_div_FtsL"/>
</dbReference>
<dbReference type="EMBL" id="JABTTE010000002">
    <property type="protein sequence ID" value="NSL50773.1"/>
    <property type="molecule type" value="Genomic_DNA"/>
</dbReference>
<evidence type="ECO:0000256" key="6">
    <source>
        <dbReference type="ARBA" id="ARBA00023306"/>
    </source>
</evidence>
<reference evidence="9" key="1">
    <citation type="submission" date="2020-06" db="EMBL/GenBank/DDBJ databases">
        <title>A novel thermopfilic bacterium from Erzurum, Turkey.</title>
        <authorList>
            <person name="Adiguzel A."/>
            <person name="Ay H."/>
            <person name="Baltaci M.O."/>
        </authorList>
    </citation>
    <scope>NUCLEOTIDE SEQUENCE</scope>
    <source>
        <strain evidence="9">P2</strain>
    </source>
</reference>
<evidence type="ECO:0000256" key="4">
    <source>
        <dbReference type="ARBA" id="ARBA00022989"/>
    </source>
</evidence>
<proteinExistence type="inferred from homology"/>
<dbReference type="RefSeq" id="WP_173729960.1">
    <property type="nucleotide sequence ID" value="NZ_JABTTE010000002.1"/>
</dbReference>
<evidence type="ECO:0000256" key="3">
    <source>
        <dbReference type="ARBA" id="ARBA00022692"/>
    </source>
</evidence>
<dbReference type="AlphaFoldDB" id="A0A8J8GFD4"/>
<comment type="subcellular location">
    <subcellularLocation>
        <location evidence="7">Cell membrane</location>
        <topology evidence="7">Single-pass type II membrane protein</topology>
    </subcellularLocation>
    <text evidence="7">Localizes to the division septum where it forms a ring structure.</text>
</comment>
<dbReference type="HAMAP" id="MF_00910">
    <property type="entry name" value="FtsL"/>
    <property type="match status" value="1"/>
</dbReference>
<gene>
    <name evidence="7 9" type="primary">ftsL</name>
    <name evidence="9" type="ORF">HR057_03220</name>
</gene>
<comment type="similarity">
    <text evidence="7">Belongs to the FtsL family.</text>
</comment>
<evidence type="ECO:0000256" key="7">
    <source>
        <dbReference type="HAMAP-Rule" id="MF_00910"/>
    </source>
</evidence>
<dbReference type="GO" id="GO:0043093">
    <property type="term" value="P:FtsZ-dependent cytokinesis"/>
    <property type="evidence" value="ECO:0007669"/>
    <property type="project" value="UniProtKB-UniRule"/>
</dbReference>
<protein>
    <recommendedName>
        <fullName evidence="7 8">Cell division protein FtsL</fullName>
    </recommendedName>
</protein>
<comment type="caution">
    <text evidence="9">The sequence shown here is derived from an EMBL/GenBank/DDBJ whole genome shotgun (WGS) entry which is preliminary data.</text>
</comment>
<keyword evidence="2 7" id="KW-0132">Cell division</keyword>
<accession>A0A8J8GFD4</accession>
<keyword evidence="3 7" id="KW-0812">Transmembrane</keyword>
<dbReference type="InterPro" id="IPR007060">
    <property type="entry name" value="FtsL/DivIC"/>
</dbReference>
<comment type="function">
    <text evidence="7">Essential cell division protein.</text>
</comment>
<sequence>MSNLAYQVSPKKNQHKNVKVKARLKKKSSLTVGEKFLITFLVFMSALGCMLIISKQAAIIQMNNDIRALESEITAQEKVNSGLYEEITELSKPERILQIAKQQGLTINNNVQVIGD</sequence>
<keyword evidence="6 7" id="KW-0131">Cell cycle</keyword>
<evidence type="ECO:0000256" key="1">
    <source>
        <dbReference type="ARBA" id="ARBA00022475"/>
    </source>
</evidence>
<evidence type="ECO:0000256" key="2">
    <source>
        <dbReference type="ARBA" id="ARBA00022618"/>
    </source>
</evidence>
<evidence type="ECO:0000313" key="9">
    <source>
        <dbReference type="EMBL" id="NSL50773.1"/>
    </source>
</evidence>
<dbReference type="Pfam" id="PF04977">
    <property type="entry name" value="DivIC"/>
    <property type="match status" value="1"/>
</dbReference>
<keyword evidence="5 7" id="KW-0472">Membrane</keyword>
<evidence type="ECO:0000313" key="10">
    <source>
        <dbReference type="Proteomes" id="UP000625804"/>
    </source>
</evidence>
<keyword evidence="4 7" id="KW-1133">Transmembrane helix</keyword>